<dbReference type="PANTHER" id="PTHR30178">
    <property type="entry name" value="INNER MEMBRANE PROTEIN YAAH"/>
    <property type="match status" value="1"/>
</dbReference>
<evidence type="ECO:0000256" key="1">
    <source>
        <dbReference type="ARBA" id="ARBA00004141"/>
    </source>
</evidence>
<feature type="transmembrane region" description="Helical" evidence="6">
    <location>
        <begin position="49"/>
        <end position="71"/>
    </location>
</feature>
<dbReference type="PANTHER" id="PTHR30178:SF3">
    <property type="entry name" value="SUCCINATE-ACETATE_PROTON SYMPORTER SATP"/>
    <property type="match status" value="1"/>
</dbReference>
<dbReference type="EMBL" id="JAAGOA010000010">
    <property type="protein sequence ID" value="NEE01522.1"/>
    <property type="molecule type" value="Genomic_DNA"/>
</dbReference>
<dbReference type="GO" id="GO:0005886">
    <property type="term" value="C:plasma membrane"/>
    <property type="evidence" value="ECO:0007669"/>
    <property type="project" value="TreeGrafter"/>
</dbReference>
<feature type="transmembrane region" description="Helical" evidence="6">
    <location>
        <begin position="77"/>
        <end position="98"/>
    </location>
</feature>
<organism evidence="7 8">
    <name type="scientific">Phytoactinopolyspora halotolerans</name>
    <dbReference type="NCBI Taxonomy" id="1981512"/>
    <lineage>
        <taxon>Bacteria</taxon>
        <taxon>Bacillati</taxon>
        <taxon>Actinomycetota</taxon>
        <taxon>Actinomycetes</taxon>
        <taxon>Jiangellales</taxon>
        <taxon>Jiangellaceae</taxon>
        <taxon>Phytoactinopolyspora</taxon>
    </lineage>
</organism>
<feature type="transmembrane region" description="Helical" evidence="6">
    <location>
        <begin position="159"/>
        <end position="181"/>
    </location>
</feature>
<dbReference type="InterPro" id="IPR000791">
    <property type="entry name" value="Gpr1/Fun34/SatP-like"/>
</dbReference>
<proteinExistence type="inferred from homology"/>
<comment type="caution">
    <text evidence="7">The sequence shown here is derived from an EMBL/GenBank/DDBJ whole genome shotgun (WGS) entry which is preliminary data.</text>
</comment>
<evidence type="ECO:0000256" key="2">
    <source>
        <dbReference type="ARBA" id="ARBA00005587"/>
    </source>
</evidence>
<dbReference type="AlphaFoldDB" id="A0A6L9SAD6"/>
<keyword evidence="3 6" id="KW-0812">Transmembrane</keyword>
<sequence length="223" mass="22543">MADEPALPARIVLRPIANPLPLGVLGLALATTMYAALQLAWLDPEHGQVAAVAALFFTVPVQLIASVFGFLARDAVAGTGMALLAGTWATVAVITLTSPPGATNAGLGTVFVIAGVAMLVPAAPAWAGRAVPAAVLTTTAIRFAVTGGYELTGSGAWEAAAGVVGLALAALAVYAALALAFEDMKYRTVLPVGRRHAGAAAMSGSEHAQTETLTYEAGVRRQV</sequence>
<dbReference type="RefSeq" id="WP_163739269.1">
    <property type="nucleotide sequence ID" value="NZ_JAAGOA010000010.1"/>
</dbReference>
<comment type="subcellular location">
    <subcellularLocation>
        <location evidence="1">Membrane</location>
        <topology evidence="1">Multi-pass membrane protein</topology>
    </subcellularLocation>
</comment>
<evidence type="ECO:0008006" key="9">
    <source>
        <dbReference type="Google" id="ProtNLM"/>
    </source>
</evidence>
<dbReference type="Pfam" id="PF01184">
    <property type="entry name" value="Gpr1_Fun34_YaaH"/>
    <property type="match status" value="1"/>
</dbReference>
<dbReference type="GO" id="GO:0071422">
    <property type="term" value="P:succinate transmembrane transport"/>
    <property type="evidence" value="ECO:0007669"/>
    <property type="project" value="TreeGrafter"/>
</dbReference>
<evidence type="ECO:0000256" key="4">
    <source>
        <dbReference type="ARBA" id="ARBA00022989"/>
    </source>
</evidence>
<protein>
    <recommendedName>
        <fullName evidence="9">GPR1/FUN34/yaaH family protein</fullName>
    </recommendedName>
</protein>
<keyword evidence="8" id="KW-1185">Reference proteome</keyword>
<evidence type="ECO:0000256" key="6">
    <source>
        <dbReference type="SAM" id="Phobius"/>
    </source>
</evidence>
<feature type="transmembrane region" description="Helical" evidence="6">
    <location>
        <begin position="20"/>
        <end position="42"/>
    </location>
</feature>
<feature type="transmembrane region" description="Helical" evidence="6">
    <location>
        <begin position="105"/>
        <end position="127"/>
    </location>
</feature>
<evidence type="ECO:0000256" key="3">
    <source>
        <dbReference type="ARBA" id="ARBA00022692"/>
    </source>
</evidence>
<accession>A0A6L9SAD6</accession>
<evidence type="ECO:0000256" key="5">
    <source>
        <dbReference type="ARBA" id="ARBA00023136"/>
    </source>
</evidence>
<dbReference type="Proteomes" id="UP000475214">
    <property type="component" value="Unassembled WGS sequence"/>
</dbReference>
<evidence type="ECO:0000313" key="7">
    <source>
        <dbReference type="EMBL" id="NEE01522.1"/>
    </source>
</evidence>
<gene>
    <name evidence="7" type="ORF">G1H10_15225</name>
</gene>
<dbReference type="GO" id="GO:0015360">
    <property type="term" value="F:acetate:proton symporter activity"/>
    <property type="evidence" value="ECO:0007669"/>
    <property type="project" value="TreeGrafter"/>
</dbReference>
<comment type="similarity">
    <text evidence="2">Belongs to the acetate uptake transporter (AceTr) (TC 2.A.96) family.</text>
</comment>
<reference evidence="7 8" key="1">
    <citation type="submission" date="2020-02" db="EMBL/GenBank/DDBJ databases">
        <authorList>
            <person name="Li X.-J."/>
            <person name="Han X.-M."/>
        </authorList>
    </citation>
    <scope>NUCLEOTIDE SEQUENCE [LARGE SCALE GENOMIC DNA]</scope>
    <source>
        <strain evidence="7 8">CCTCC AB 2017055</strain>
    </source>
</reference>
<keyword evidence="5 6" id="KW-0472">Membrane</keyword>
<evidence type="ECO:0000313" key="8">
    <source>
        <dbReference type="Proteomes" id="UP000475214"/>
    </source>
</evidence>
<dbReference type="InterPro" id="IPR047623">
    <property type="entry name" value="SatP"/>
</dbReference>
<keyword evidence="4 6" id="KW-1133">Transmembrane helix</keyword>
<name>A0A6L9SAD6_9ACTN</name>